<feature type="region of interest" description="Disordered" evidence="6">
    <location>
        <begin position="1"/>
        <end position="32"/>
    </location>
</feature>
<feature type="transmembrane region" description="Helical" evidence="7">
    <location>
        <begin position="221"/>
        <end position="243"/>
    </location>
</feature>
<feature type="transmembrane region" description="Helical" evidence="7">
    <location>
        <begin position="426"/>
        <end position="445"/>
    </location>
</feature>
<dbReference type="InterPro" id="IPR032694">
    <property type="entry name" value="CopC/D"/>
</dbReference>
<name>A0ABR9VZH7_9MICO</name>
<comment type="subcellular location">
    <subcellularLocation>
        <location evidence="1">Cell membrane</location>
        <topology evidence="1">Multi-pass membrane protein</topology>
    </subcellularLocation>
</comment>
<dbReference type="PANTHER" id="PTHR34820">
    <property type="entry name" value="INNER MEMBRANE PROTEIN YEBZ"/>
    <property type="match status" value="1"/>
</dbReference>
<dbReference type="Pfam" id="PF05425">
    <property type="entry name" value="CopD"/>
    <property type="match status" value="1"/>
</dbReference>
<keyword evidence="5 7" id="KW-0472">Membrane</keyword>
<organism evidence="9 10">
    <name type="scientific">Brachybacterium epidermidis</name>
    <dbReference type="NCBI Taxonomy" id="2781983"/>
    <lineage>
        <taxon>Bacteria</taxon>
        <taxon>Bacillati</taxon>
        <taxon>Actinomycetota</taxon>
        <taxon>Actinomycetes</taxon>
        <taxon>Micrococcales</taxon>
        <taxon>Dermabacteraceae</taxon>
        <taxon>Brachybacterium</taxon>
    </lineage>
</organism>
<comment type="caution">
    <text evidence="9">The sequence shown here is derived from an EMBL/GenBank/DDBJ whole genome shotgun (WGS) entry which is preliminary data.</text>
</comment>
<dbReference type="InterPro" id="IPR008457">
    <property type="entry name" value="Cu-R_CopD_dom"/>
</dbReference>
<sequence>MAGPGDRLVTAPPSRRGARDAAARRPDADSRPDRSPLIPALIGGAVLLVLAAISVLAADAAGAGNPVLRDAGLIARTGAPVAALIADLAGAMSLGGALLAGWLLREEADRSRAMLVVAVTAGVTTVARGVALLFSYAIATGQPVGSDRFGSDLSVYLATDLGVWLLTALLVSAAATAVAVTGSSRGLARVVTVMIAAVAFCAAMTGHASGGDTHEVATSTMMVHLLAVGIWLGGLAVLQLLPATSRDDAAVVRGYSHLALIAWIALALSGVWALAVRMNSPAELLTHPYVQLGAAKAVLLLALGAMGALQRRQIATGLARTAAEGQGPPPVAVYRRLALMELALLGLAVSLAAAMSSSPPPAEAVPPPPGPAAVLSGYPLPPAPELTTVLTQWRPDPFGMALACALLLWWWRPAAPSRERAASIRLVAGAALLVLVTSGALNVYAKVLVSAHVLQHVLLVAAGALIGSALTVPAAVRVLGRGRTWLAALVAAAPVALLIAVYAGPGLRVALESHVAHLGLQVLALVGGALAVLLVRTALEEAPAAEVAGKRRRSTVARAALVAGGPLLLLVVAGIALSTTDILLAASWFGATGRQWWPDALADQHGVGFLIAGLAVLCAAVVPVVLRRGRRQAAGSQLVLKPGVRTTTGS</sequence>
<proteinExistence type="predicted"/>
<accession>A0ABR9VZH7</accession>
<dbReference type="EMBL" id="JADEYR010000003">
    <property type="protein sequence ID" value="MBE9403595.1"/>
    <property type="molecule type" value="Genomic_DNA"/>
</dbReference>
<feature type="transmembrane region" description="Helical" evidence="7">
    <location>
        <begin position="606"/>
        <end position="626"/>
    </location>
</feature>
<dbReference type="InterPro" id="IPR019108">
    <property type="entry name" value="Caa3_assmbl_CtaG-rel"/>
</dbReference>
<feature type="transmembrane region" description="Helical" evidence="7">
    <location>
        <begin position="288"/>
        <end position="309"/>
    </location>
</feature>
<evidence type="ECO:0000256" key="4">
    <source>
        <dbReference type="ARBA" id="ARBA00022989"/>
    </source>
</evidence>
<dbReference type="Proteomes" id="UP000644727">
    <property type="component" value="Unassembled WGS sequence"/>
</dbReference>
<feature type="transmembrane region" description="Helical" evidence="7">
    <location>
        <begin position="457"/>
        <end position="478"/>
    </location>
</feature>
<feature type="compositionally biased region" description="Basic and acidic residues" evidence="6">
    <location>
        <begin position="17"/>
        <end position="32"/>
    </location>
</feature>
<feature type="transmembrane region" description="Helical" evidence="7">
    <location>
        <begin position="78"/>
        <end position="103"/>
    </location>
</feature>
<evidence type="ECO:0000256" key="7">
    <source>
        <dbReference type="SAM" id="Phobius"/>
    </source>
</evidence>
<evidence type="ECO:0000256" key="6">
    <source>
        <dbReference type="SAM" id="MobiDB-lite"/>
    </source>
</evidence>
<dbReference type="PANTHER" id="PTHR34820:SF4">
    <property type="entry name" value="INNER MEMBRANE PROTEIN YEBZ"/>
    <property type="match status" value="1"/>
</dbReference>
<feature type="domain" description="Copper resistance protein D" evidence="8">
    <location>
        <begin position="250"/>
        <end position="354"/>
    </location>
</feature>
<evidence type="ECO:0000256" key="2">
    <source>
        <dbReference type="ARBA" id="ARBA00022475"/>
    </source>
</evidence>
<feature type="transmembrane region" description="Helical" evidence="7">
    <location>
        <begin position="560"/>
        <end position="586"/>
    </location>
</feature>
<feature type="transmembrane region" description="Helical" evidence="7">
    <location>
        <begin position="115"/>
        <end position="141"/>
    </location>
</feature>
<dbReference type="Pfam" id="PF09678">
    <property type="entry name" value="Caa3_CtaG"/>
    <property type="match status" value="1"/>
</dbReference>
<keyword evidence="10" id="KW-1185">Reference proteome</keyword>
<evidence type="ECO:0000313" key="10">
    <source>
        <dbReference type="Proteomes" id="UP000644727"/>
    </source>
</evidence>
<keyword evidence="3 7" id="KW-0812">Transmembrane</keyword>
<feature type="transmembrane region" description="Helical" evidence="7">
    <location>
        <begin position="37"/>
        <end position="58"/>
    </location>
</feature>
<evidence type="ECO:0000256" key="1">
    <source>
        <dbReference type="ARBA" id="ARBA00004651"/>
    </source>
</evidence>
<feature type="transmembrane region" description="Helical" evidence="7">
    <location>
        <begin position="515"/>
        <end position="539"/>
    </location>
</feature>
<keyword evidence="4 7" id="KW-1133">Transmembrane helix</keyword>
<keyword evidence="2" id="KW-1003">Cell membrane</keyword>
<feature type="transmembrane region" description="Helical" evidence="7">
    <location>
        <begin position="161"/>
        <end position="180"/>
    </location>
</feature>
<feature type="transmembrane region" description="Helical" evidence="7">
    <location>
        <begin position="485"/>
        <end position="503"/>
    </location>
</feature>
<feature type="transmembrane region" description="Helical" evidence="7">
    <location>
        <begin position="255"/>
        <end position="276"/>
    </location>
</feature>
<evidence type="ECO:0000259" key="8">
    <source>
        <dbReference type="Pfam" id="PF05425"/>
    </source>
</evidence>
<feature type="transmembrane region" description="Helical" evidence="7">
    <location>
        <begin position="187"/>
        <end position="209"/>
    </location>
</feature>
<evidence type="ECO:0000256" key="3">
    <source>
        <dbReference type="ARBA" id="ARBA00022692"/>
    </source>
</evidence>
<gene>
    <name evidence="9" type="ORF">IOE58_05120</name>
</gene>
<evidence type="ECO:0000313" key="9">
    <source>
        <dbReference type="EMBL" id="MBE9403595.1"/>
    </source>
</evidence>
<evidence type="ECO:0000256" key="5">
    <source>
        <dbReference type="ARBA" id="ARBA00023136"/>
    </source>
</evidence>
<protein>
    <submittedName>
        <fullName evidence="9">CopD family protein</fullName>
    </submittedName>
</protein>
<reference evidence="9 10" key="1">
    <citation type="submission" date="2020-10" db="EMBL/GenBank/DDBJ databases">
        <title>Draft genome and description of Brachybacterium epidermidis sp nov.</title>
        <authorList>
            <person name="Boxberger M."/>
            <person name="La Scola B."/>
        </authorList>
    </citation>
    <scope>NUCLEOTIDE SEQUENCE [LARGE SCALE GENOMIC DNA]</scope>
    <source>
        <strain evidence="9 10">Marseille-Q2903</strain>
    </source>
</reference>